<dbReference type="Proteomes" id="UP001165122">
    <property type="component" value="Unassembled WGS sequence"/>
</dbReference>
<dbReference type="SMART" id="SM00248">
    <property type="entry name" value="ANK"/>
    <property type="match status" value="2"/>
</dbReference>
<name>A0A9W6Z8X0_9STRA</name>
<dbReference type="AlphaFoldDB" id="A0A9W6Z8X0"/>
<feature type="compositionally biased region" description="Gly residues" evidence="4">
    <location>
        <begin position="164"/>
        <end position="176"/>
    </location>
</feature>
<evidence type="ECO:0000256" key="2">
    <source>
        <dbReference type="ARBA" id="ARBA00023043"/>
    </source>
</evidence>
<evidence type="ECO:0000313" key="5">
    <source>
        <dbReference type="EMBL" id="GMH47881.1"/>
    </source>
</evidence>
<dbReference type="InterPro" id="IPR002110">
    <property type="entry name" value="Ankyrin_rpt"/>
</dbReference>
<feature type="compositionally biased region" description="Low complexity" evidence="4">
    <location>
        <begin position="382"/>
        <end position="396"/>
    </location>
</feature>
<evidence type="ECO:0000313" key="6">
    <source>
        <dbReference type="Proteomes" id="UP001165122"/>
    </source>
</evidence>
<feature type="repeat" description="ANK" evidence="3">
    <location>
        <begin position="62"/>
        <end position="84"/>
    </location>
</feature>
<keyword evidence="6" id="KW-1185">Reference proteome</keyword>
<proteinExistence type="predicted"/>
<dbReference type="Gene3D" id="1.25.40.20">
    <property type="entry name" value="Ankyrin repeat-containing domain"/>
    <property type="match status" value="1"/>
</dbReference>
<feature type="compositionally biased region" description="Polar residues" evidence="4">
    <location>
        <begin position="192"/>
        <end position="202"/>
    </location>
</feature>
<feature type="region of interest" description="Disordered" evidence="4">
    <location>
        <begin position="145"/>
        <end position="226"/>
    </location>
</feature>
<feature type="compositionally biased region" description="Pro residues" evidence="4">
    <location>
        <begin position="179"/>
        <end position="188"/>
    </location>
</feature>
<comment type="caution">
    <text evidence="5">The sequence shown here is derived from an EMBL/GenBank/DDBJ whole genome shotgun (WGS) entry which is preliminary data.</text>
</comment>
<accession>A0A9W6Z8X0</accession>
<organism evidence="5 6">
    <name type="scientific">Triparma laevis f. longispina</name>
    <dbReference type="NCBI Taxonomy" id="1714387"/>
    <lineage>
        <taxon>Eukaryota</taxon>
        <taxon>Sar</taxon>
        <taxon>Stramenopiles</taxon>
        <taxon>Ochrophyta</taxon>
        <taxon>Bolidophyceae</taxon>
        <taxon>Parmales</taxon>
        <taxon>Triparmaceae</taxon>
        <taxon>Triparma</taxon>
    </lineage>
</organism>
<sequence>MLAHGDSNSFINLLQCGQVTPQTALNSTGALPLHCACHYSCLPVLTYLLDTCNVPLEQFDQTGSTPLHYAAKANDLNLVKHLINDRGHKCNLKNAAGKTPYDLATDAYVRQVILPKQLQEQTVQETAAGTLPFGIDRQQRFNVPPPPMNVGGSPGNIMQPTGSLGYGGGGGGGGGPPQHMQPPPPTNIPSPYTSLSTHTAQPSYAPPPTDPNRRIIKSDGFHSSASDPILQQRYGHKNVNAYSGPPPPTNLPVPMSAPLPVNVNGARGKYVVVDYNTGGEQVYGHQGQQVGEHVQQQQNNGYASGGYMAPPTATMNMTPAPAQVMAPTATLNMMSAPTPIMVPTATLNTTPAPATIPTVSAPAPFQSSNEVKPFQPMESHSRTSSSSSSYVSGSTTGLPPPPFSTFDPTEGQDTKVVGKNTSALM</sequence>
<feature type="compositionally biased region" description="Low complexity" evidence="4">
    <location>
        <begin position="353"/>
        <end position="364"/>
    </location>
</feature>
<protein>
    <submittedName>
        <fullName evidence="5">Uncharacterized protein</fullName>
    </submittedName>
</protein>
<evidence type="ECO:0000256" key="1">
    <source>
        <dbReference type="ARBA" id="ARBA00022737"/>
    </source>
</evidence>
<dbReference type="InterPro" id="IPR036770">
    <property type="entry name" value="Ankyrin_rpt-contain_sf"/>
</dbReference>
<dbReference type="EMBL" id="BRXW01000361">
    <property type="protein sequence ID" value="GMH47881.1"/>
    <property type="molecule type" value="Genomic_DNA"/>
</dbReference>
<reference evidence="6" key="1">
    <citation type="journal article" date="2023" name="Commun. Biol.">
        <title>Genome analysis of Parmales, the sister group of diatoms, reveals the evolutionary specialization of diatoms from phago-mixotrophs to photoautotrophs.</title>
        <authorList>
            <person name="Ban H."/>
            <person name="Sato S."/>
            <person name="Yoshikawa S."/>
            <person name="Yamada K."/>
            <person name="Nakamura Y."/>
            <person name="Ichinomiya M."/>
            <person name="Sato N."/>
            <person name="Blanc-Mathieu R."/>
            <person name="Endo H."/>
            <person name="Kuwata A."/>
            <person name="Ogata H."/>
        </authorList>
    </citation>
    <scope>NUCLEOTIDE SEQUENCE [LARGE SCALE GENOMIC DNA]</scope>
    <source>
        <strain evidence="6">NIES 3700</strain>
    </source>
</reference>
<evidence type="ECO:0000256" key="3">
    <source>
        <dbReference type="PROSITE-ProRule" id="PRU00023"/>
    </source>
</evidence>
<evidence type="ECO:0000256" key="4">
    <source>
        <dbReference type="SAM" id="MobiDB-lite"/>
    </source>
</evidence>
<keyword evidence="2 3" id="KW-0040">ANK repeat</keyword>
<feature type="compositionally biased region" description="Basic and acidic residues" evidence="4">
    <location>
        <begin position="211"/>
        <end position="220"/>
    </location>
</feature>
<dbReference type="SUPFAM" id="SSF48403">
    <property type="entry name" value="Ankyrin repeat"/>
    <property type="match status" value="1"/>
</dbReference>
<dbReference type="PANTHER" id="PTHR24173:SF74">
    <property type="entry name" value="ANKYRIN REPEAT DOMAIN-CONTAINING PROTEIN 16"/>
    <property type="match status" value="1"/>
</dbReference>
<dbReference type="PROSITE" id="PS50297">
    <property type="entry name" value="ANK_REP_REGION"/>
    <property type="match status" value="1"/>
</dbReference>
<dbReference type="OrthoDB" id="206608at2759"/>
<feature type="region of interest" description="Disordered" evidence="4">
    <location>
        <begin position="353"/>
        <end position="425"/>
    </location>
</feature>
<keyword evidence="1" id="KW-0677">Repeat</keyword>
<gene>
    <name evidence="5" type="ORF">TrLO_g3982</name>
</gene>
<dbReference type="PANTHER" id="PTHR24173">
    <property type="entry name" value="ANKYRIN REPEAT CONTAINING"/>
    <property type="match status" value="1"/>
</dbReference>
<dbReference type="PROSITE" id="PS50088">
    <property type="entry name" value="ANK_REPEAT"/>
    <property type="match status" value="1"/>
</dbReference>
<dbReference type="Pfam" id="PF12796">
    <property type="entry name" value="Ank_2"/>
    <property type="match status" value="1"/>
</dbReference>